<evidence type="ECO:0000256" key="2">
    <source>
        <dbReference type="ARBA" id="ARBA00022679"/>
    </source>
</evidence>
<dbReference type="EMBL" id="QJTE01000002">
    <property type="protein sequence ID" value="PYE84354.1"/>
    <property type="molecule type" value="Genomic_DNA"/>
</dbReference>
<evidence type="ECO:0000259" key="10">
    <source>
        <dbReference type="Pfam" id="PF12627"/>
    </source>
</evidence>
<keyword evidence="2 8" id="KW-0808">Transferase</keyword>
<evidence type="ECO:0000259" key="9">
    <source>
        <dbReference type="Pfam" id="PF01743"/>
    </source>
</evidence>
<feature type="domain" description="Poly A polymerase head" evidence="9">
    <location>
        <begin position="32"/>
        <end position="154"/>
    </location>
</feature>
<evidence type="ECO:0000256" key="4">
    <source>
        <dbReference type="ARBA" id="ARBA00022695"/>
    </source>
</evidence>
<evidence type="ECO:0000313" key="12">
    <source>
        <dbReference type="Proteomes" id="UP000248311"/>
    </source>
</evidence>
<dbReference type="GO" id="GO:0046872">
    <property type="term" value="F:metal ion binding"/>
    <property type="evidence" value="ECO:0007669"/>
    <property type="project" value="UniProtKB-KW"/>
</dbReference>
<dbReference type="GO" id="GO:0000049">
    <property type="term" value="F:tRNA binding"/>
    <property type="evidence" value="ECO:0007669"/>
    <property type="project" value="TreeGrafter"/>
</dbReference>
<dbReference type="InterPro" id="IPR032828">
    <property type="entry name" value="PolyA_RNA-bd"/>
</dbReference>
<feature type="domain" description="tRNA nucleotidyltransferase/poly(A) polymerase RNA and SrmB- binding" evidence="10">
    <location>
        <begin position="192"/>
        <end position="242"/>
    </location>
</feature>
<evidence type="ECO:0000256" key="7">
    <source>
        <dbReference type="ARBA" id="ARBA00022842"/>
    </source>
</evidence>
<evidence type="ECO:0000313" key="11">
    <source>
        <dbReference type="EMBL" id="PYE84354.1"/>
    </source>
</evidence>
<dbReference type="RefSeq" id="WP_110813460.1">
    <property type="nucleotide sequence ID" value="NZ_QJTE01000002.1"/>
</dbReference>
<comment type="similarity">
    <text evidence="8">Belongs to the tRNA nucleotidyltransferase/poly(A) polymerase family.</text>
</comment>
<dbReference type="PANTHER" id="PTHR46173:SF1">
    <property type="entry name" value="CCA TRNA NUCLEOTIDYLTRANSFERASE 1, MITOCHONDRIAL"/>
    <property type="match status" value="1"/>
</dbReference>
<dbReference type="GO" id="GO:0000166">
    <property type="term" value="F:nucleotide binding"/>
    <property type="evidence" value="ECO:0007669"/>
    <property type="project" value="UniProtKB-KW"/>
</dbReference>
<protein>
    <submittedName>
        <fullName evidence="11">Poly(A) polymerase</fullName>
    </submittedName>
</protein>
<dbReference type="AlphaFoldDB" id="A0A318T2A9"/>
<dbReference type="InterPro" id="IPR002646">
    <property type="entry name" value="PolA_pol_head_dom"/>
</dbReference>
<keyword evidence="3" id="KW-0819">tRNA processing</keyword>
<keyword evidence="7" id="KW-0460">Magnesium</keyword>
<dbReference type="OrthoDB" id="9805698at2"/>
<comment type="caution">
    <text evidence="11">The sequence shown here is derived from an EMBL/GenBank/DDBJ whole genome shotgun (WGS) entry which is preliminary data.</text>
</comment>
<keyword evidence="8" id="KW-0694">RNA-binding</keyword>
<dbReference type="SUPFAM" id="SSF81891">
    <property type="entry name" value="Poly A polymerase C-terminal region-like"/>
    <property type="match status" value="1"/>
</dbReference>
<dbReference type="GO" id="GO:0016779">
    <property type="term" value="F:nucleotidyltransferase activity"/>
    <property type="evidence" value="ECO:0007669"/>
    <property type="project" value="UniProtKB-KW"/>
</dbReference>
<keyword evidence="5" id="KW-0479">Metal-binding</keyword>
<dbReference type="Pfam" id="PF12627">
    <property type="entry name" value="PolyA_pol_RNAbd"/>
    <property type="match status" value="1"/>
</dbReference>
<accession>A0A318T2A9</accession>
<sequence>MPLGVPQLTAPWLTAPPARAVTGMLEAAGHRAFFVGGCVRNALIGAPVSDLDLTTDARPEEVVALAEAAGLKPVPTGIAHGTVTVVAHGEPVEVTTFRRDVETFGRKARVAFTDDIAQDAARRDFTMNALYAASDGVIHDPLGGLPDLQARHVRFIGDPAARIAEDHLRILRFFRFYAWYGDTGSGIDVDGLAACAEAVEDLAALSKERVGAELLKLLAAPDPAPALASMARCGALGQILPGAGGSALAVLVHVEQSVGRAPDPLRRLAMIGGQEPETMLRLSKAQAARLDRLREGASGVDSPLALGYRLGAADGLDALAVRAAMEGRELPGEAAEAAKTGAGAEFPIAAKDLMPDWQGAALGARLKQLEEAWIASGFALDRQALLALP</sequence>
<evidence type="ECO:0000256" key="3">
    <source>
        <dbReference type="ARBA" id="ARBA00022694"/>
    </source>
</evidence>
<proteinExistence type="inferred from homology"/>
<dbReference type="PANTHER" id="PTHR46173">
    <property type="entry name" value="CCA TRNA NUCLEOTIDYLTRANSFERASE 1, MITOCHONDRIAL"/>
    <property type="match status" value="1"/>
</dbReference>
<keyword evidence="12" id="KW-1185">Reference proteome</keyword>
<evidence type="ECO:0000256" key="1">
    <source>
        <dbReference type="ARBA" id="ARBA00001946"/>
    </source>
</evidence>
<organism evidence="11 12">
    <name type="scientific">Pseudoroseicyclus aestuarii</name>
    <dbReference type="NCBI Taxonomy" id="1795041"/>
    <lineage>
        <taxon>Bacteria</taxon>
        <taxon>Pseudomonadati</taxon>
        <taxon>Pseudomonadota</taxon>
        <taxon>Alphaproteobacteria</taxon>
        <taxon>Rhodobacterales</taxon>
        <taxon>Paracoccaceae</taxon>
        <taxon>Pseudoroseicyclus</taxon>
    </lineage>
</organism>
<gene>
    <name evidence="11" type="ORF">DFP88_102152</name>
</gene>
<evidence type="ECO:0000256" key="5">
    <source>
        <dbReference type="ARBA" id="ARBA00022723"/>
    </source>
</evidence>
<dbReference type="SUPFAM" id="SSF81301">
    <property type="entry name" value="Nucleotidyltransferase"/>
    <property type="match status" value="1"/>
</dbReference>
<dbReference type="Proteomes" id="UP000248311">
    <property type="component" value="Unassembled WGS sequence"/>
</dbReference>
<dbReference type="Gene3D" id="3.30.460.10">
    <property type="entry name" value="Beta Polymerase, domain 2"/>
    <property type="match status" value="1"/>
</dbReference>
<keyword evidence="6" id="KW-0547">Nucleotide-binding</keyword>
<keyword evidence="4" id="KW-0548">Nucleotidyltransferase</keyword>
<name>A0A318T2A9_9RHOB</name>
<comment type="cofactor">
    <cofactor evidence="1">
        <name>Mg(2+)</name>
        <dbReference type="ChEBI" id="CHEBI:18420"/>
    </cofactor>
</comment>
<evidence type="ECO:0000256" key="8">
    <source>
        <dbReference type="RuleBase" id="RU003953"/>
    </source>
</evidence>
<dbReference type="InterPro" id="IPR043519">
    <property type="entry name" value="NT_sf"/>
</dbReference>
<dbReference type="InterPro" id="IPR050264">
    <property type="entry name" value="Bact_CCA-adding_enz_type3_sf"/>
</dbReference>
<dbReference type="Gene3D" id="1.10.3090.10">
    <property type="entry name" value="cca-adding enzyme, domain 2"/>
    <property type="match status" value="1"/>
</dbReference>
<dbReference type="Pfam" id="PF01743">
    <property type="entry name" value="PolyA_pol"/>
    <property type="match status" value="1"/>
</dbReference>
<dbReference type="GO" id="GO:0008033">
    <property type="term" value="P:tRNA processing"/>
    <property type="evidence" value="ECO:0007669"/>
    <property type="project" value="UniProtKB-KW"/>
</dbReference>
<dbReference type="CDD" id="cd05398">
    <property type="entry name" value="NT_ClassII-CCAase"/>
    <property type="match status" value="1"/>
</dbReference>
<reference evidence="11 12" key="1">
    <citation type="submission" date="2018-06" db="EMBL/GenBank/DDBJ databases">
        <title>Genomic Encyclopedia of Type Strains, Phase III (KMG-III): the genomes of soil and plant-associated and newly described type strains.</title>
        <authorList>
            <person name="Whitman W."/>
        </authorList>
    </citation>
    <scope>NUCLEOTIDE SEQUENCE [LARGE SCALE GENOMIC DNA]</scope>
    <source>
        <strain evidence="11 12">CECT 9025</strain>
    </source>
</reference>
<evidence type="ECO:0000256" key="6">
    <source>
        <dbReference type="ARBA" id="ARBA00022741"/>
    </source>
</evidence>